<dbReference type="SMART" id="SM00387">
    <property type="entry name" value="HATPase_c"/>
    <property type="match status" value="1"/>
</dbReference>
<sequence>MSTQETLSDNSFSFDLIIQALASSPAPTSIYSGEDMIIRFANEGMLALWGKDSSVIGKPLMEAIPELEGQPFMALLQEVWRSGKTYSIHEAPAKLIKNGVEVLDYFDYEYKALTDRHQKTWCILNTALEVTSRREFLQQLRQKEEREHALNEEMAATLEELTSTNEELNNSLKQLDQSREYIRTIIEQAPVGIAMLKGSDHIIEIANPAILNIWGRKESEVIGRPHETARPELRGQAVNTWLKEVFRSGKPKINTEFTVRLHHEDGLREAIVNSIYQPIFSDRGEISGVLVIIEEITQQVLERRKNENDQSMLALAIDAGELATFYYQPATNLFSGNKLLKNWFGLSSEENIDLSIALAVIVPEDRDRVIKAISKSLDRDSEGHYFIEYRIQNDTDKKIRLLQASGRVFYDQDGNPLSLNGTLRDITKQKKEEERKDDFMGMVSHELKTPLTSLKAYIQIMQRVASNEEDSKQYNILEKCLKQADYMNSMINGFLNVSRLDSGQLHIEKTAFDFQLLLSEIEDEVFSTNHSRKFIFKSPGPTEVVADRAKISQVIHNLIGNAIKYSPFEASIIVEFVSIADNSLMVTVQDKGIGISTEDQERIFDRYYRVKDMSSRSIAGFGIGLYLCKEIIELHSGTIQVQSSKDEGSTFSFILPINGQKLND</sequence>
<dbReference type="InterPro" id="IPR003594">
    <property type="entry name" value="HATPase_dom"/>
</dbReference>
<dbReference type="GO" id="GO:0005524">
    <property type="term" value="F:ATP binding"/>
    <property type="evidence" value="ECO:0007669"/>
    <property type="project" value="UniProtKB-KW"/>
</dbReference>
<dbReference type="PANTHER" id="PTHR43711:SF1">
    <property type="entry name" value="HISTIDINE KINASE 1"/>
    <property type="match status" value="1"/>
</dbReference>
<dbReference type="Pfam" id="PF08448">
    <property type="entry name" value="PAS_4"/>
    <property type="match status" value="2"/>
</dbReference>
<evidence type="ECO:0000256" key="4">
    <source>
        <dbReference type="ARBA" id="ARBA00022679"/>
    </source>
</evidence>
<dbReference type="InterPro" id="IPR013655">
    <property type="entry name" value="PAS_fold_3"/>
</dbReference>
<feature type="domain" description="PAS" evidence="9">
    <location>
        <begin position="309"/>
        <end position="380"/>
    </location>
</feature>
<dbReference type="InterPro" id="IPR004358">
    <property type="entry name" value="Sig_transdc_His_kin-like_C"/>
</dbReference>
<keyword evidence="6" id="KW-0902">Two-component regulatory system</keyword>
<dbReference type="Pfam" id="PF02518">
    <property type="entry name" value="HATPase_c"/>
    <property type="match status" value="1"/>
</dbReference>
<dbReference type="SMART" id="SM00091">
    <property type="entry name" value="PAS"/>
    <property type="match status" value="3"/>
</dbReference>
<evidence type="ECO:0000313" key="12">
    <source>
        <dbReference type="Proteomes" id="UP001163731"/>
    </source>
</evidence>
<dbReference type="PROSITE" id="PS50109">
    <property type="entry name" value="HIS_KIN"/>
    <property type="match status" value="1"/>
</dbReference>
<evidence type="ECO:0000259" key="8">
    <source>
        <dbReference type="PROSITE" id="PS50109"/>
    </source>
</evidence>
<protein>
    <recommendedName>
        <fullName evidence="2">histidine kinase</fullName>
        <ecNumber evidence="2">2.7.13.3</ecNumber>
    </recommendedName>
</protein>
<dbReference type="NCBIfam" id="TIGR00229">
    <property type="entry name" value="sensory_box"/>
    <property type="match status" value="2"/>
</dbReference>
<dbReference type="CDD" id="cd00082">
    <property type="entry name" value="HisKA"/>
    <property type="match status" value="1"/>
</dbReference>
<dbReference type="InterPro" id="IPR050736">
    <property type="entry name" value="Sensor_HK_Regulatory"/>
</dbReference>
<evidence type="ECO:0000256" key="7">
    <source>
        <dbReference type="SAM" id="Coils"/>
    </source>
</evidence>
<keyword evidence="11" id="KW-0067">ATP-binding</keyword>
<dbReference type="PROSITE" id="PS50113">
    <property type="entry name" value="PAC"/>
    <property type="match status" value="1"/>
</dbReference>
<dbReference type="EMBL" id="JAPDHW010000001">
    <property type="protein sequence ID" value="MCW3166955.1"/>
    <property type="molecule type" value="Genomic_DNA"/>
</dbReference>
<dbReference type="Proteomes" id="UP001163731">
    <property type="component" value="Unassembled WGS sequence"/>
</dbReference>
<keyword evidence="4" id="KW-0808">Transferase</keyword>
<keyword evidence="3" id="KW-0597">Phosphoprotein</keyword>
<evidence type="ECO:0000256" key="1">
    <source>
        <dbReference type="ARBA" id="ARBA00000085"/>
    </source>
</evidence>
<evidence type="ECO:0000313" key="11">
    <source>
        <dbReference type="EMBL" id="MCW3166955.1"/>
    </source>
</evidence>
<dbReference type="RefSeq" id="WP_264748252.1">
    <property type="nucleotide sequence ID" value="NZ_JAPDHW010000001.1"/>
</dbReference>
<dbReference type="CDD" id="cd00130">
    <property type="entry name" value="PAS"/>
    <property type="match status" value="1"/>
</dbReference>
<reference evidence="11" key="1">
    <citation type="submission" date="2022-10" db="EMBL/GenBank/DDBJ databases">
        <title>Chryseobacterium babae sp. nov. isolated from the gut of the beetle Oryctes rhinoceros, and Chryseobacterium kimseyorum sp. nov., isolated from a stick insect rearing cage.</title>
        <authorList>
            <person name="Shelomi M."/>
            <person name="Han C.-J."/>
            <person name="Chen W.-M."/>
            <person name="Chen H.-K."/>
            <person name="Liaw S.-J."/>
            <person name="Muhle E."/>
            <person name="Clermont D."/>
        </authorList>
    </citation>
    <scope>NUCLEOTIDE SEQUENCE</scope>
    <source>
        <strain evidence="11">09-1422</strain>
    </source>
</reference>
<dbReference type="SMART" id="SM00388">
    <property type="entry name" value="HisKA"/>
    <property type="match status" value="1"/>
</dbReference>
<organism evidence="11 12">
    <name type="scientific">Chryseobacterium kimseyorum</name>
    <dbReference type="NCBI Taxonomy" id="2984028"/>
    <lineage>
        <taxon>Bacteria</taxon>
        <taxon>Pseudomonadati</taxon>
        <taxon>Bacteroidota</taxon>
        <taxon>Flavobacteriia</taxon>
        <taxon>Flavobacteriales</taxon>
        <taxon>Weeksellaceae</taxon>
        <taxon>Chryseobacterium group</taxon>
        <taxon>Chryseobacterium</taxon>
    </lineage>
</organism>
<feature type="domain" description="Histidine kinase" evidence="8">
    <location>
        <begin position="442"/>
        <end position="659"/>
    </location>
</feature>
<evidence type="ECO:0000259" key="9">
    <source>
        <dbReference type="PROSITE" id="PS50112"/>
    </source>
</evidence>
<dbReference type="Pfam" id="PF00512">
    <property type="entry name" value="HisKA"/>
    <property type="match status" value="1"/>
</dbReference>
<keyword evidence="5" id="KW-0418">Kinase</keyword>
<comment type="caution">
    <text evidence="11">The sequence shown here is derived from an EMBL/GenBank/DDBJ whole genome shotgun (WGS) entry which is preliminary data.</text>
</comment>
<evidence type="ECO:0000256" key="3">
    <source>
        <dbReference type="ARBA" id="ARBA00022553"/>
    </source>
</evidence>
<dbReference type="InterPro" id="IPR000014">
    <property type="entry name" value="PAS"/>
</dbReference>
<keyword evidence="11" id="KW-0547">Nucleotide-binding</keyword>
<dbReference type="Pfam" id="PF08447">
    <property type="entry name" value="PAS_3"/>
    <property type="match status" value="1"/>
</dbReference>
<comment type="catalytic activity">
    <reaction evidence="1">
        <text>ATP + protein L-histidine = ADP + protein N-phospho-L-histidine.</text>
        <dbReference type="EC" id="2.7.13.3"/>
    </reaction>
</comment>
<dbReference type="SMART" id="SM00086">
    <property type="entry name" value="PAC"/>
    <property type="match status" value="2"/>
</dbReference>
<keyword evidence="7" id="KW-0175">Coiled coil</keyword>
<dbReference type="SUPFAM" id="SSF55785">
    <property type="entry name" value="PYP-like sensor domain (PAS domain)"/>
    <property type="match status" value="3"/>
</dbReference>
<feature type="domain" description="PAS" evidence="9">
    <location>
        <begin position="178"/>
        <end position="249"/>
    </location>
</feature>
<dbReference type="Gene3D" id="3.30.565.10">
    <property type="entry name" value="Histidine kinase-like ATPase, C-terminal domain"/>
    <property type="match status" value="1"/>
</dbReference>
<accession>A0ABT3HTC6</accession>
<keyword evidence="12" id="KW-1185">Reference proteome</keyword>
<evidence type="ECO:0000256" key="6">
    <source>
        <dbReference type="ARBA" id="ARBA00023012"/>
    </source>
</evidence>
<feature type="coiled-coil region" evidence="7">
    <location>
        <begin position="133"/>
        <end position="178"/>
    </location>
</feature>
<proteinExistence type="predicted"/>
<name>A0ABT3HTC6_9FLAO</name>
<dbReference type="InterPro" id="IPR005467">
    <property type="entry name" value="His_kinase_dom"/>
</dbReference>
<dbReference type="PROSITE" id="PS50112">
    <property type="entry name" value="PAS"/>
    <property type="match status" value="2"/>
</dbReference>
<evidence type="ECO:0000256" key="5">
    <source>
        <dbReference type="ARBA" id="ARBA00022777"/>
    </source>
</evidence>
<dbReference type="SUPFAM" id="SSF55874">
    <property type="entry name" value="ATPase domain of HSP90 chaperone/DNA topoisomerase II/histidine kinase"/>
    <property type="match status" value="1"/>
</dbReference>
<dbReference type="PRINTS" id="PR00344">
    <property type="entry name" value="BCTRLSENSOR"/>
</dbReference>
<dbReference type="InterPro" id="IPR036890">
    <property type="entry name" value="HATPase_C_sf"/>
</dbReference>
<dbReference type="InterPro" id="IPR035965">
    <property type="entry name" value="PAS-like_dom_sf"/>
</dbReference>
<dbReference type="EC" id="2.7.13.3" evidence="2"/>
<dbReference type="InterPro" id="IPR003661">
    <property type="entry name" value="HisK_dim/P_dom"/>
</dbReference>
<gene>
    <name evidence="11" type="ORF">OMO38_00305</name>
</gene>
<dbReference type="Gene3D" id="3.30.450.20">
    <property type="entry name" value="PAS domain"/>
    <property type="match status" value="3"/>
</dbReference>
<dbReference type="SUPFAM" id="SSF47384">
    <property type="entry name" value="Homodimeric domain of signal transducing histidine kinase"/>
    <property type="match status" value="1"/>
</dbReference>
<dbReference type="CDD" id="cd00075">
    <property type="entry name" value="HATPase"/>
    <property type="match status" value="1"/>
</dbReference>
<dbReference type="Gene3D" id="1.10.287.130">
    <property type="match status" value="1"/>
</dbReference>
<dbReference type="InterPro" id="IPR013656">
    <property type="entry name" value="PAS_4"/>
</dbReference>
<evidence type="ECO:0000256" key="2">
    <source>
        <dbReference type="ARBA" id="ARBA00012438"/>
    </source>
</evidence>
<evidence type="ECO:0000259" key="10">
    <source>
        <dbReference type="PROSITE" id="PS50113"/>
    </source>
</evidence>
<dbReference type="PANTHER" id="PTHR43711">
    <property type="entry name" value="TWO-COMPONENT HISTIDINE KINASE"/>
    <property type="match status" value="1"/>
</dbReference>
<dbReference type="InterPro" id="IPR001610">
    <property type="entry name" value="PAC"/>
</dbReference>
<dbReference type="InterPro" id="IPR000700">
    <property type="entry name" value="PAS-assoc_C"/>
</dbReference>
<dbReference type="InterPro" id="IPR036097">
    <property type="entry name" value="HisK_dim/P_sf"/>
</dbReference>
<feature type="domain" description="PAC" evidence="10">
    <location>
        <begin position="385"/>
        <end position="438"/>
    </location>
</feature>